<organism evidence="2 3">
    <name type="scientific">Anaerotignum faecicola</name>
    <dbReference type="NCBI Taxonomy" id="2358141"/>
    <lineage>
        <taxon>Bacteria</taxon>
        <taxon>Bacillati</taxon>
        <taxon>Bacillota</taxon>
        <taxon>Clostridia</taxon>
        <taxon>Lachnospirales</taxon>
        <taxon>Anaerotignaceae</taxon>
        <taxon>Anaerotignum</taxon>
    </lineage>
</organism>
<evidence type="ECO:0000313" key="2">
    <source>
        <dbReference type="EMBL" id="GCB28525.1"/>
    </source>
</evidence>
<sequence>MKKKFVVVGAMAGTLIFTQSALAAGLAVTPSKNTLSVQSGEGVQTVEAVPAYLYQDNNYFMLRDLGKILGYRVDWNEAKKQASLTKESAAQDLQHLSAAKQAKAVQQSKQTILVGATEYENMNCLNIDGYNYFKLRDLVEIMDFTCGWDSEKNRIQLSTGEQNDEGVSISVKDFLVEGAKQKEIEEDVPYVPDSKDYAALEVYMQKNVDKDFKAADFIITEAEEGSNTPNLITLDMRLNVNGVMTKNFGYRVLCINKKAALITFIGEKNPDFDITKAGAQKLSDADAKQMALDMDKNSYKVEKQTVSRYFDMQELKQKCEVETTYIDNGGATFVTAHAFDAE</sequence>
<dbReference type="Proteomes" id="UP000287361">
    <property type="component" value="Unassembled WGS sequence"/>
</dbReference>
<feature type="signal peptide" evidence="1">
    <location>
        <begin position="1"/>
        <end position="23"/>
    </location>
</feature>
<keyword evidence="3" id="KW-1185">Reference proteome</keyword>
<name>A0A401LAU6_9FIRM</name>
<evidence type="ECO:0000256" key="1">
    <source>
        <dbReference type="SAM" id="SignalP"/>
    </source>
</evidence>
<dbReference type="EMBL" id="BHVZ01000001">
    <property type="protein sequence ID" value="GCB28525.1"/>
    <property type="molecule type" value="Genomic_DNA"/>
</dbReference>
<dbReference type="AlphaFoldDB" id="A0A401LAU6"/>
<proteinExistence type="predicted"/>
<gene>
    <name evidence="2" type="ORF">KGMB03357_01860</name>
</gene>
<evidence type="ECO:0000313" key="3">
    <source>
        <dbReference type="Proteomes" id="UP000287361"/>
    </source>
</evidence>
<feature type="chain" id="PRO_5019137125" evidence="1">
    <location>
        <begin position="24"/>
        <end position="342"/>
    </location>
</feature>
<dbReference type="OrthoDB" id="1864213at2"/>
<accession>A0A401LAU6</accession>
<comment type="caution">
    <text evidence="2">The sequence shown here is derived from an EMBL/GenBank/DDBJ whole genome shotgun (WGS) entry which is preliminary data.</text>
</comment>
<protein>
    <submittedName>
        <fullName evidence="2">Uncharacterized protein</fullName>
    </submittedName>
</protein>
<reference evidence="2 3" key="1">
    <citation type="submission" date="2018-10" db="EMBL/GenBank/DDBJ databases">
        <title>Draft Genome Sequence of Anaerotignum sp. KCTC 15736.</title>
        <authorList>
            <person name="Choi S.H."/>
            <person name="Kim J.S."/>
            <person name="Kang S.W."/>
            <person name="Lee J.S."/>
            <person name="Park S.H."/>
        </authorList>
    </citation>
    <scope>NUCLEOTIDE SEQUENCE [LARGE SCALE GENOMIC DNA]</scope>
    <source>
        <strain evidence="2 3">KCTC 15736</strain>
    </source>
</reference>
<keyword evidence="1" id="KW-0732">Signal</keyword>